<protein>
    <submittedName>
        <fullName evidence="1">Uncharacterized protein</fullName>
    </submittedName>
</protein>
<organism evidence="1 2">
    <name type="scientific">Clonostachys rosea f. rosea IK726</name>
    <dbReference type="NCBI Taxonomy" id="1349383"/>
    <lineage>
        <taxon>Eukaryota</taxon>
        <taxon>Fungi</taxon>
        <taxon>Dikarya</taxon>
        <taxon>Ascomycota</taxon>
        <taxon>Pezizomycotina</taxon>
        <taxon>Sordariomycetes</taxon>
        <taxon>Hypocreomycetidae</taxon>
        <taxon>Hypocreales</taxon>
        <taxon>Bionectriaceae</taxon>
        <taxon>Clonostachys</taxon>
    </lineage>
</organism>
<comment type="caution">
    <text evidence="1">The sequence shown here is derived from an EMBL/GenBank/DDBJ whole genome shotgun (WGS) entry which is preliminary data.</text>
</comment>
<name>A0ACA9UTC4_BIOOC</name>
<reference evidence="1" key="1">
    <citation type="submission" date="2020-04" db="EMBL/GenBank/DDBJ databases">
        <authorList>
            <person name="Broberg M."/>
        </authorList>
    </citation>
    <scope>NUCLEOTIDE SEQUENCE</scope>
</reference>
<accession>A0ACA9UTC4</accession>
<proteinExistence type="predicted"/>
<evidence type="ECO:0000313" key="1">
    <source>
        <dbReference type="EMBL" id="CAG9956714.1"/>
    </source>
</evidence>
<reference evidence="1" key="2">
    <citation type="submission" date="2021-10" db="EMBL/GenBank/DDBJ databases">
        <authorList>
            <person name="Piombo E."/>
        </authorList>
    </citation>
    <scope>NUCLEOTIDE SEQUENCE</scope>
</reference>
<evidence type="ECO:0000313" key="2">
    <source>
        <dbReference type="Proteomes" id="UP000836387"/>
    </source>
</evidence>
<keyword evidence="2" id="KW-1185">Reference proteome</keyword>
<dbReference type="EMBL" id="CADEHS020000645">
    <property type="protein sequence ID" value="CAG9956714.1"/>
    <property type="molecule type" value="Genomic_DNA"/>
</dbReference>
<dbReference type="Proteomes" id="UP000836387">
    <property type="component" value="Unassembled WGS sequence"/>
</dbReference>
<sequence length="505" mass="56122">MASEIFHSPFSQEFEIPCIDIPSYVFSNLRATTQHRAQYFNAARPTEQYDLADALLYVKRFAKGLLNLGLQPGDKVLLVSPSHLYFPVALWGILAAQCVFTGGSPTASAFELVQQLKNSEAKVVIASQSRLAVAKEAAAKAGIPANRVFIFDDPLRPDVTAAGAQPITPSWATLWVPSSEAASWTWKTFRSSDEAKNTTAIINYSSGTTGLPKGVELTHYNLISNVEHLAFKRAKFGDNELAQHRRLVLPDSGERWLAALPMYHAFGQTYYTMLAPRIGAKIFIMEKFDPVQFLAYIDMYRITFINIVPAILRTLVKIPRPDRFNLKSVVMVGSGASPLDTAVARQFERLFLHPHVQIKQGWGMTETTCNVTGFAPDDVDDGRSIGWLNPGCAAIIVPVPDRDFSSLEREHQTSVGEIWVAGPNIMKGYWKNERATEDTIVEQDGYRWLRTGDVGFFDKRKCLYIVDRVKDLIKVNGLQVSPTELENALVSYPGVSEAVVTAVKM</sequence>
<gene>
    <name evidence="1" type="ORF">CRV2_00008626</name>
</gene>